<feature type="compositionally biased region" description="Polar residues" evidence="1">
    <location>
        <begin position="1"/>
        <end position="15"/>
    </location>
</feature>
<organism evidence="2">
    <name type="scientific">marine sediment metagenome</name>
    <dbReference type="NCBI Taxonomy" id="412755"/>
    <lineage>
        <taxon>unclassified sequences</taxon>
        <taxon>metagenomes</taxon>
        <taxon>ecological metagenomes</taxon>
    </lineage>
</organism>
<sequence>RESHLGNSKTYQRGNHNAIINKRTPGKVSEVKGDRREEP</sequence>
<comment type="caution">
    <text evidence="2">The sequence shown here is derived from an EMBL/GenBank/DDBJ whole genome shotgun (WGS) entry which is preliminary data.</text>
</comment>
<dbReference type="EMBL" id="BARW01006510">
    <property type="protein sequence ID" value="GAI76880.1"/>
    <property type="molecule type" value="Genomic_DNA"/>
</dbReference>
<feature type="compositionally biased region" description="Basic and acidic residues" evidence="1">
    <location>
        <begin position="29"/>
        <end position="39"/>
    </location>
</feature>
<name>X1SNE1_9ZZZZ</name>
<feature type="region of interest" description="Disordered" evidence="1">
    <location>
        <begin position="1"/>
        <end position="39"/>
    </location>
</feature>
<proteinExistence type="predicted"/>
<dbReference type="AlphaFoldDB" id="X1SNE1"/>
<protein>
    <submittedName>
        <fullName evidence="2">Uncharacterized protein</fullName>
    </submittedName>
</protein>
<feature type="non-terminal residue" evidence="2">
    <location>
        <position position="1"/>
    </location>
</feature>
<evidence type="ECO:0000313" key="2">
    <source>
        <dbReference type="EMBL" id="GAI76880.1"/>
    </source>
</evidence>
<evidence type="ECO:0000256" key="1">
    <source>
        <dbReference type="SAM" id="MobiDB-lite"/>
    </source>
</evidence>
<accession>X1SNE1</accession>
<reference evidence="2" key="1">
    <citation type="journal article" date="2014" name="Front. Microbiol.">
        <title>High frequency of phylogenetically diverse reductive dehalogenase-homologous genes in deep subseafloor sedimentary metagenomes.</title>
        <authorList>
            <person name="Kawai M."/>
            <person name="Futagami T."/>
            <person name="Toyoda A."/>
            <person name="Takaki Y."/>
            <person name="Nishi S."/>
            <person name="Hori S."/>
            <person name="Arai W."/>
            <person name="Tsubouchi T."/>
            <person name="Morono Y."/>
            <person name="Uchiyama I."/>
            <person name="Ito T."/>
            <person name="Fujiyama A."/>
            <person name="Inagaki F."/>
            <person name="Takami H."/>
        </authorList>
    </citation>
    <scope>NUCLEOTIDE SEQUENCE</scope>
    <source>
        <strain evidence="2">Expedition CK06-06</strain>
    </source>
</reference>
<gene>
    <name evidence="2" type="ORF">S12H4_13672</name>
</gene>